<keyword evidence="2" id="KW-0614">Plasmid</keyword>
<dbReference type="RefSeq" id="WP_120104721.1">
    <property type="nucleotide sequence ID" value="NZ_CP028885.1"/>
</dbReference>
<keyword evidence="3" id="KW-1185">Reference proteome</keyword>
<dbReference type="PROSITE" id="PS51257">
    <property type="entry name" value="PROKAR_LIPOPROTEIN"/>
    <property type="match status" value="1"/>
</dbReference>
<protein>
    <submittedName>
        <fullName evidence="2">Uncharacterized protein</fullName>
    </submittedName>
</protein>
<reference evidence="2 3" key="1">
    <citation type="journal article" date="2018" name="Infect. Genet. Evol.">
        <title>Genome-wide analysis of Borrelia turcica and 'Candidatus Borrelia tachyglossi' shows relapsing fever-like genomes with unique genomic links to Lyme disease Borrelia.</title>
        <authorList>
            <person name="Gofton A.W."/>
            <person name="Margos G."/>
            <person name="Fingerle V."/>
            <person name="Hepner S."/>
            <person name="Loh S.M."/>
            <person name="Ryan U."/>
            <person name="Irwin P."/>
            <person name="Oskam C.L."/>
        </authorList>
    </citation>
    <scope>NUCLEOTIDE SEQUENCE [LARGE SCALE GENOMIC DNA]</scope>
    <source>
        <strain evidence="2 3">IST7</strain>
        <plasmid evidence="2">lp129</plasmid>
    </source>
</reference>
<gene>
    <name evidence="2" type="ORF">DB313_04705</name>
</gene>
<feature type="signal peptide" evidence="1">
    <location>
        <begin position="1"/>
        <end position="19"/>
    </location>
</feature>
<dbReference type="Proteomes" id="UP000275571">
    <property type="component" value="Plasmid lp129"/>
</dbReference>
<evidence type="ECO:0000313" key="3">
    <source>
        <dbReference type="Proteomes" id="UP000275571"/>
    </source>
</evidence>
<geneLocation type="plasmid" evidence="2 3">
    <name>lp129</name>
</geneLocation>
<keyword evidence="1" id="KW-0732">Signal</keyword>
<name>A0A386PND4_9SPIR</name>
<evidence type="ECO:0000313" key="2">
    <source>
        <dbReference type="EMBL" id="AYE36802.1"/>
    </source>
</evidence>
<accession>A0A386PND4</accession>
<organism evidence="2 3">
    <name type="scientific">Borrelia turcica IST7</name>
    <dbReference type="NCBI Taxonomy" id="1104446"/>
    <lineage>
        <taxon>Bacteria</taxon>
        <taxon>Pseudomonadati</taxon>
        <taxon>Spirochaetota</taxon>
        <taxon>Spirochaetia</taxon>
        <taxon>Spirochaetales</taxon>
        <taxon>Borreliaceae</taxon>
        <taxon>Borrelia</taxon>
    </lineage>
</organism>
<dbReference type="KEGG" id="btur:DB313_04705"/>
<sequence>MKKIILTALLALFALVACKNDGVDVSKTAAASIDEVVNYLTTTYSLADKTKVYDNTAIKTVIDGLGDKKTSFLKAITLKKNNTEEKKFKDALKEMNLAETGEGSFEAILNTLKGKTTAIAAKAAQQ</sequence>
<dbReference type="EMBL" id="CP028885">
    <property type="protein sequence ID" value="AYE36802.1"/>
    <property type="molecule type" value="Genomic_DNA"/>
</dbReference>
<dbReference type="AlphaFoldDB" id="A0A386PND4"/>
<proteinExistence type="predicted"/>
<evidence type="ECO:0000256" key="1">
    <source>
        <dbReference type="SAM" id="SignalP"/>
    </source>
</evidence>
<feature type="chain" id="PRO_5017450115" evidence="1">
    <location>
        <begin position="20"/>
        <end position="126"/>
    </location>
</feature>